<gene>
    <name evidence="2" type="ORF">OFY17_09940</name>
</gene>
<keyword evidence="3" id="KW-1185">Reference proteome</keyword>
<accession>A0ABT2YTI1</accession>
<evidence type="ECO:0000313" key="2">
    <source>
        <dbReference type="EMBL" id="MCV2403198.1"/>
    </source>
</evidence>
<dbReference type="Gene3D" id="1.10.287.1080">
    <property type="entry name" value="MazG-like"/>
    <property type="match status" value="1"/>
</dbReference>
<organism evidence="2 3">
    <name type="scientific">Marinomonas sargassi</name>
    <dbReference type="NCBI Taxonomy" id="2984494"/>
    <lineage>
        <taxon>Bacteria</taxon>
        <taxon>Pseudomonadati</taxon>
        <taxon>Pseudomonadota</taxon>
        <taxon>Gammaproteobacteria</taxon>
        <taxon>Oceanospirillales</taxon>
        <taxon>Oceanospirillaceae</taxon>
        <taxon>Marinomonas</taxon>
    </lineage>
</organism>
<evidence type="ECO:0000313" key="3">
    <source>
        <dbReference type="Proteomes" id="UP001209713"/>
    </source>
</evidence>
<dbReference type="SUPFAM" id="SSF101386">
    <property type="entry name" value="all-alpha NTP pyrophosphatases"/>
    <property type="match status" value="1"/>
</dbReference>
<dbReference type="InterPro" id="IPR004518">
    <property type="entry name" value="MazG-like_dom"/>
</dbReference>
<protein>
    <submittedName>
        <fullName evidence="2">Nucleotide pyrophosphohydrolase</fullName>
    </submittedName>
</protein>
<feature type="domain" description="NTP pyrophosphohydrolase MazG-like" evidence="1">
    <location>
        <begin position="27"/>
        <end position="93"/>
    </location>
</feature>
<name>A0ABT2YTI1_9GAMM</name>
<dbReference type="RefSeq" id="WP_263530579.1">
    <property type="nucleotide sequence ID" value="NZ_JAOVZB010000004.1"/>
</dbReference>
<evidence type="ECO:0000259" key="1">
    <source>
        <dbReference type="Pfam" id="PF03819"/>
    </source>
</evidence>
<comment type="caution">
    <text evidence="2">The sequence shown here is derived from an EMBL/GenBank/DDBJ whole genome shotgun (WGS) entry which is preliminary data.</text>
</comment>
<proteinExistence type="predicted"/>
<sequence>MKEFDTLLAIAKRKSTFDQNNTWSNGSKTYLKEIKNEIDEVIEEIPKSRKCYLEDELGDVLWDYLNILTALEKEEGIDIQSVLERACKKYEQRISGIEAGVKWSEIKEKQKKALAIEHAERQKAMNEEP</sequence>
<dbReference type="Proteomes" id="UP001209713">
    <property type="component" value="Unassembled WGS sequence"/>
</dbReference>
<reference evidence="2 3" key="1">
    <citation type="submission" date="2022-10" db="EMBL/GenBank/DDBJ databases">
        <title>Marinomonas transparenta sp. nov. and Marinomonas sargassi sp. nov., isolated from marine alga (Sargassum natans (L.) Gaillon).</title>
        <authorList>
            <person name="Wang Y."/>
        </authorList>
    </citation>
    <scope>NUCLEOTIDE SEQUENCE [LARGE SCALE GENOMIC DNA]</scope>
    <source>
        <strain evidence="2 3">C2222</strain>
    </source>
</reference>
<dbReference type="EMBL" id="JAOVZB010000004">
    <property type="protein sequence ID" value="MCV2403198.1"/>
    <property type="molecule type" value="Genomic_DNA"/>
</dbReference>
<dbReference type="Pfam" id="PF03819">
    <property type="entry name" value="MazG"/>
    <property type="match status" value="1"/>
</dbReference>